<name>A0ACC0SQ95_POPTR</name>
<dbReference type="Proteomes" id="UP000006729">
    <property type="component" value="Chromosome 7"/>
</dbReference>
<gene>
    <name evidence="1" type="ORF">POPTR_007G048201v4</name>
</gene>
<keyword evidence="2" id="KW-1185">Reference proteome</keyword>
<reference evidence="1 2" key="1">
    <citation type="journal article" date="2006" name="Science">
        <title>The genome of black cottonwood, Populus trichocarpa (Torr. &amp; Gray).</title>
        <authorList>
            <person name="Tuskan G.A."/>
            <person name="Difazio S."/>
            <person name="Jansson S."/>
            <person name="Bohlmann J."/>
            <person name="Grigoriev I."/>
            <person name="Hellsten U."/>
            <person name="Putnam N."/>
            <person name="Ralph S."/>
            <person name="Rombauts S."/>
            <person name="Salamov A."/>
            <person name="Schein J."/>
            <person name="Sterck L."/>
            <person name="Aerts A."/>
            <person name="Bhalerao R.R."/>
            <person name="Bhalerao R.P."/>
            <person name="Blaudez D."/>
            <person name="Boerjan W."/>
            <person name="Brun A."/>
            <person name="Brunner A."/>
            <person name="Busov V."/>
            <person name="Campbell M."/>
            <person name="Carlson J."/>
            <person name="Chalot M."/>
            <person name="Chapman J."/>
            <person name="Chen G.L."/>
            <person name="Cooper D."/>
            <person name="Coutinho P.M."/>
            <person name="Couturier J."/>
            <person name="Covert S."/>
            <person name="Cronk Q."/>
            <person name="Cunningham R."/>
            <person name="Davis J."/>
            <person name="Degroeve S."/>
            <person name="Dejardin A."/>
            <person name="Depamphilis C."/>
            <person name="Detter J."/>
            <person name="Dirks B."/>
            <person name="Dubchak I."/>
            <person name="Duplessis S."/>
            <person name="Ehlting J."/>
            <person name="Ellis B."/>
            <person name="Gendler K."/>
            <person name="Goodstein D."/>
            <person name="Gribskov M."/>
            <person name="Grimwood J."/>
            <person name="Groover A."/>
            <person name="Gunter L."/>
            <person name="Hamberger B."/>
            <person name="Heinze B."/>
            <person name="Helariutta Y."/>
            <person name="Henrissat B."/>
            <person name="Holligan D."/>
            <person name="Holt R."/>
            <person name="Huang W."/>
            <person name="Islam-Faridi N."/>
            <person name="Jones S."/>
            <person name="Jones-Rhoades M."/>
            <person name="Jorgensen R."/>
            <person name="Joshi C."/>
            <person name="Kangasjarvi J."/>
            <person name="Karlsson J."/>
            <person name="Kelleher C."/>
            <person name="Kirkpatrick R."/>
            <person name="Kirst M."/>
            <person name="Kohler A."/>
            <person name="Kalluri U."/>
            <person name="Larimer F."/>
            <person name="Leebens-Mack J."/>
            <person name="Leple J.C."/>
            <person name="Locascio P."/>
            <person name="Lou Y."/>
            <person name="Lucas S."/>
            <person name="Martin F."/>
            <person name="Montanini B."/>
            <person name="Napoli C."/>
            <person name="Nelson D.R."/>
            <person name="Nelson C."/>
            <person name="Nieminen K."/>
            <person name="Nilsson O."/>
            <person name="Pereda V."/>
            <person name="Peter G."/>
            <person name="Philippe R."/>
            <person name="Pilate G."/>
            <person name="Poliakov A."/>
            <person name="Razumovskaya J."/>
            <person name="Richardson P."/>
            <person name="Rinaldi C."/>
            <person name="Ritland K."/>
            <person name="Rouze P."/>
            <person name="Ryaboy D."/>
            <person name="Schmutz J."/>
            <person name="Schrader J."/>
            <person name="Segerman B."/>
            <person name="Shin H."/>
            <person name="Siddiqui A."/>
            <person name="Sterky F."/>
            <person name="Terry A."/>
            <person name="Tsai C.J."/>
            <person name="Uberbacher E."/>
            <person name="Unneberg P."/>
            <person name="Vahala J."/>
            <person name="Wall K."/>
            <person name="Wessler S."/>
            <person name="Yang G."/>
            <person name="Yin T."/>
            <person name="Douglas C."/>
            <person name="Marra M."/>
            <person name="Sandberg G."/>
            <person name="Van de Peer Y."/>
            <person name="Rokhsar D."/>
        </authorList>
    </citation>
    <scope>NUCLEOTIDE SEQUENCE [LARGE SCALE GENOMIC DNA]</scope>
    <source>
        <strain evidence="2">cv. Nisqually</strain>
    </source>
</reference>
<dbReference type="EMBL" id="CM009296">
    <property type="protein sequence ID" value="KAI9391144.1"/>
    <property type="molecule type" value="Genomic_DNA"/>
</dbReference>
<sequence>MFISTSFAQRFFPFQMLWYCTLKRLCLGATTRDGKNWFLLCQRDSWRYPGFQGLIHGSVIQRIPTFN</sequence>
<proteinExistence type="predicted"/>
<protein>
    <submittedName>
        <fullName evidence="1">Uncharacterized protein</fullName>
    </submittedName>
</protein>
<organism evidence="1 2">
    <name type="scientific">Populus trichocarpa</name>
    <name type="common">Western balsam poplar</name>
    <name type="synonym">Populus balsamifera subsp. trichocarpa</name>
    <dbReference type="NCBI Taxonomy" id="3694"/>
    <lineage>
        <taxon>Eukaryota</taxon>
        <taxon>Viridiplantae</taxon>
        <taxon>Streptophyta</taxon>
        <taxon>Embryophyta</taxon>
        <taxon>Tracheophyta</taxon>
        <taxon>Spermatophyta</taxon>
        <taxon>Magnoliopsida</taxon>
        <taxon>eudicotyledons</taxon>
        <taxon>Gunneridae</taxon>
        <taxon>Pentapetalae</taxon>
        <taxon>rosids</taxon>
        <taxon>fabids</taxon>
        <taxon>Malpighiales</taxon>
        <taxon>Salicaceae</taxon>
        <taxon>Saliceae</taxon>
        <taxon>Populus</taxon>
    </lineage>
</organism>
<accession>A0ACC0SQ95</accession>
<comment type="caution">
    <text evidence="1">The sequence shown here is derived from an EMBL/GenBank/DDBJ whole genome shotgun (WGS) entry which is preliminary data.</text>
</comment>
<evidence type="ECO:0000313" key="2">
    <source>
        <dbReference type="Proteomes" id="UP000006729"/>
    </source>
</evidence>
<evidence type="ECO:0000313" key="1">
    <source>
        <dbReference type="EMBL" id="KAI9391144.1"/>
    </source>
</evidence>